<evidence type="ECO:0000313" key="3">
    <source>
        <dbReference type="Proteomes" id="UP001569963"/>
    </source>
</evidence>
<proteinExistence type="predicted"/>
<feature type="compositionally biased region" description="Pro residues" evidence="1">
    <location>
        <begin position="110"/>
        <end position="126"/>
    </location>
</feature>
<organism evidence="2 3">
    <name type="scientific">Actinomadura monticuli</name>
    <dbReference type="NCBI Taxonomy" id="3097367"/>
    <lineage>
        <taxon>Bacteria</taxon>
        <taxon>Bacillati</taxon>
        <taxon>Actinomycetota</taxon>
        <taxon>Actinomycetes</taxon>
        <taxon>Streptosporangiales</taxon>
        <taxon>Thermomonosporaceae</taxon>
        <taxon>Actinomadura</taxon>
    </lineage>
</organism>
<feature type="region of interest" description="Disordered" evidence="1">
    <location>
        <begin position="78"/>
        <end position="141"/>
    </location>
</feature>
<evidence type="ECO:0000313" key="2">
    <source>
        <dbReference type="EMBL" id="MFA1543492.1"/>
    </source>
</evidence>
<sequence>MSVSQLFVALKSLADSPWVVVVVVLLVRFPRIVASLLVPFATWRALRDPQTVQGAALDKSRSHRLAVLTVITSLLKKDAQDQTATDTAGSKPPLPKGDHCCYRSRNSSRWPPPWSKPPAEPSPGPPGAAKGLTGTRRQTTR</sequence>
<gene>
    <name evidence="2" type="ORF">SM611_31585</name>
</gene>
<name>A0ABV4QLS2_9ACTN</name>
<accession>A0ABV4QLS2</accession>
<reference evidence="2 3" key="1">
    <citation type="submission" date="2023-11" db="EMBL/GenBank/DDBJ databases">
        <title>Actinomadura monticuli sp. nov., isolated from volcanic ash.</title>
        <authorList>
            <person name="Lee S.D."/>
            <person name="Yang H."/>
            <person name="Kim I.S."/>
        </authorList>
    </citation>
    <scope>NUCLEOTIDE SEQUENCE [LARGE SCALE GENOMIC DNA]</scope>
    <source>
        <strain evidence="2 3">DLS-62</strain>
    </source>
</reference>
<evidence type="ECO:0000256" key="1">
    <source>
        <dbReference type="SAM" id="MobiDB-lite"/>
    </source>
</evidence>
<comment type="caution">
    <text evidence="2">The sequence shown here is derived from an EMBL/GenBank/DDBJ whole genome shotgun (WGS) entry which is preliminary data.</text>
</comment>
<dbReference type="EMBL" id="JAXCEI010000019">
    <property type="protein sequence ID" value="MFA1543492.1"/>
    <property type="molecule type" value="Genomic_DNA"/>
</dbReference>
<dbReference type="RefSeq" id="WP_371953991.1">
    <property type="nucleotide sequence ID" value="NZ_JAXCEI010000019.1"/>
</dbReference>
<protein>
    <submittedName>
        <fullName evidence="2">Uncharacterized protein</fullName>
    </submittedName>
</protein>
<keyword evidence="3" id="KW-1185">Reference proteome</keyword>
<dbReference type="Proteomes" id="UP001569963">
    <property type="component" value="Unassembled WGS sequence"/>
</dbReference>